<dbReference type="HOGENOM" id="CLU_1828958_0_0_1"/>
<dbReference type="PaxDb" id="2903-EOD21453"/>
<evidence type="ECO:0000256" key="1">
    <source>
        <dbReference type="SAM" id="Coils"/>
    </source>
</evidence>
<reference evidence="3" key="2">
    <citation type="submission" date="2024-10" db="UniProtKB">
        <authorList>
            <consortium name="EnsemblProtists"/>
        </authorList>
    </citation>
    <scope>IDENTIFICATION</scope>
</reference>
<feature type="region of interest" description="Disordered" evidence="2">
    <location>
        <begin position="83"/>
        <end position="141"/>
    </location>
</feature>
<name>A0A0D3JD68_EMIH1</name>
<dbReference type="AlphaFoldDB" id="A0A0D3JD68"/>
<keyword evidence="1" id="KW-0175">Coiled coil</keyword>
<keyword evidence="4" id="KW-1185">Reference proteome</keyword>
<dbReference type="Proteomes" id="UP000013827">
    <property type="component" value="Unassembled WGS sequence"/>
</dbReference>
<feature type="coiled-coil region" evidence="1">
    <location>
        <begin position="16"/>
        <end position="50"/>
    </location>
</feature>
<dbReference type="RefSeq" id="XP_005773882.1">
    <property type="nucleotide sequence ID" value="XM_005773825.1"/>
</dbReference>
<evidence type="ECO:0000313" key="3">
    <source>
        <dbReference type="EnsemblProtists" id="EOD21453"/>
    </source>
</evidence>
<feature type="compositionally biased region" description="Low complexity" evidence="2">
    <location>
        <begin position="94"/>
        <end position="106"/>
    </location>
</feature>
<dbReference type="GeneID" id="17267001"/>
<protein>
    <submittedName>
        <fullName evidence="3">Uncharacterized protein</fullName>
    </submittedName>
</protein>
<evidence type="ECO:0000313" key="4">
    <source>
        <dbReference type="Proteomes" id="UP000013827"/>
    </source>
</evidence>
<sequence length="141" mass="14944">MEPGGATGGATLKDLRSEDKLKIGNLLRELARAQREGQQATRERSQIAARLQAMRSQNDLIEAAELRGKFRHSLQLLKAYQERIGHNAEPPPAAESIAEPPGAGAADEVISTLPAPPLDPAQGPARARPAEMPAGSLKKGA</sequence>
<organism evidence="3 4">
    <name type="scientific">Emiliania huxleyi (strain CCMP1516)</name>
    <dbReference type="NCBI Taxonomy" id="280463"/>
    <lineage>
        <taxon>Eukaryota</taxon>
        <taxon>Haptista</taxon>
        <taxon>Haptophyta</taxon>
        <taxon>Prymnesiophyceae</taxon>
        <taxon>Isochrysidales</taxon>
        <taxon>Noelaerhabdaceae</taxon>
        <taxon>Emiliania</taxon>
    </lineage>
</organism>
<dbReference type="KEGG" id="ehx:EMIHUDRAFT_255263"/>
<reference evidence="4" key="1">
    <citation type="journal article" date="2013" name="Nature">
        <title>Pan genome of the phytoplankton Emiliania underpins its global distribution.</title>
        <authorList>
            <person name="Read B.A."/>
            <person name="Kegel J."/>
            <person name="Klute M.J."/>
            <person name="Kuo A."/>
            <person name="Lefebvre S.C."/>
            <person name="Maumus F."/>
            <person name="Mayer C."/>
            <person name="Miller J."/>
            <person name="Monier A."/>
            <person name="Salamov A."/>
            <person name="Young J."/>
            <person name="Aguilar M."/>
            <person name="Claverie J.M."/>
            <person name="Frickenhaus S."/>
            <person name="Gonzalez K."/>
            <person name="Herman E.K."/>
            <person name="Lin Y.C."/>
            <person name="Napier J."/>
            <person name="Ogata H."/>
            <person name="Sarno A.F."/>
            <person name="Shmutz J."/>
            <person name="Schroeder D."/>
            <person name="de Vargas C."/>
            <person name="Verret F."/>
            <person name="von Dassow P."/>
            <person name="Valentin K."/>
            <person name="Van de Peer Y."/>
            <person name="Wheeler G."/>
            <person name="Dacks J.B."/>
            <person name="Delwiche C.F."/>
            <person name="Dyhrman S.T."/>
            <person name="Glockner G."/>
            <person name="John U."/>
            <person name="Richards T."/>
            <person name="Worden A.Z."/>
            <person name="Zhang X."/>
            <person name="Grigoriev I.V."/>
            <person name="Allen A.E."/>
            <person name="Bidle K."/>
            <person name="Borodovsky M."/>
            <person name="Bowler C."/>
            <person name="Brownlee C."/>
            <person name="Cock J.M."/>
            <person name="Elias M."/>
            <person name="Gladyshev V.N."/>
            <person name="Groth M."/>
            <person name="Guda C."/>
            <person name="Hadaegh A."/>
            <person name="Iglesias-Rodriguez M.D."/>
            <person name="Jenkins J."/>
            <person name="Jones B.M."/>
            <person name="Lawson T."/>
            <person name="Leese F."/>
            <person name="Lindquist E."/>
            <person name="Lobanov A."/>
            <person name="Lomsadze A."/>
            <person name="Malik S.B."/>
            <person name="Marsh M.E."/>
            <person name="Mackinder L."/>
            <person name="Mock T."/>
            <person name="Mueller-Roeber B."/>
            <person name="Pagarete A."/>
            <person name="Parker M."/>
            <person name="Probert I."/>
            <person name="Quesneville H."/>
            <person name="Raines C."/>
            <person name="Rensing S.A."/>
            <person name="Riano-Pachon D.M."/>
            <person name="Richier S."/>
            <person name="Rokitta S."/>
            <person name="Shiraiwa Y."/>
            <person name="Soanes D.M."/>
            <person name="van der Giezen M."/>
            <person name="Wahlund T.M."/>
            <person name="Williams B."/>
            <person name="Wilson W."/>
            <person name="Wolfe G."/>
            <person name="Wurch L.L."/>
        </authorList>
    </citation>
    <scope>NUCLEOTIDE SEQUENCE</scope>
</reference>
<dbReference type="EnsemblProtists" id="EOD21453">
    <property type="protein sequence ID" value="EOD21453"/>
    <property type="gene ID" value="EMIHUDRAFT_255263"/>
</dbReference>
<evidence type="ECO:0000256" key="2">
    <source>
        <dbReference type="SAM" id="MobiDB-lite"/>
    </source>
</evidence>
<accession>A0A0D3JD68</accession>
<proteinExistence type="predicted"/>